<reference evidence="5 6" key="1">
    <citation type="journal article" date="2019" name="Microb. Cell Fact.">
        <title>Exploring novel herbicidin analogues by transcriptional regulator overexpression and MS/MS molecular networking.</title>
        <authorList>
            <person name="Shi Y."/>
            <person name="Gu R."/>
            <person name="Li Y."/>
            <person name="Wang X."/>
            <person name="Ren W."/>
            <person name="Li X."/>
            <person name="Wang L."/>
            <person name="Xie Y."/>
            <person name="Hong B."/>
        </authorList>
    </citation>
    <scope>NUCLEOTIDE SEQUENCE [LARGE SCALE GENOMIC DNA]</scope>
    <source>
        <strain evidence="5 6">US-43</strain>
    </source>
</reference>
<accession>A0A5N5W918</accession>
<organism evidence="5 6">
    <name type="scientific">Streptomyces mobaraensis</name>
    <name type="common">Streptoverticillium mobaraense</name>
    <dbReference type="NCBI Taxonomy" id="35621"/>
    <lineage>
        <taxon>Bacteria</taxon>
        <taxon>Bacillati</taxon>
        <taxon>Actinomycetota</taxon>
        <taxon>Actinomycetes</taxon>
        <taxon>Kitasatosporales</taxon>
        <taxon>Streptomycetaceae</taxon>
        <taxon>Streptomyces</taxon>
    </lineage>
</organism>
<comment type="similarity">
    <text evidence="1">Belongs to the P-Pant transferase superfamily. Gsp/Sfp/HetI/AcpT family.</text>
</comment>
<feature type="domain" description="4'-phosphopantetheinyl transferase" evidence="4">
    <location>
        <begin position="205"/>
        <end position="277"/>
    </location>
</feature>
<evidence type="ECO:0000256" key="2">
    <source>
        <dbReference type="ARBA" id="ARBA00022679"/>
    </source>
</evidence>
<dbReference type="AlphaFoldDB" id="A0A5N5W918"/>
<dbReference type="Pfam" id="PF01648">
    <property type="entry name" value="ACPS"/>
    <property type="match status" value="1"/>
</dbReference>
<name>A0A5N5W918_STRMB</name>
<evidence type="ECO:0000313" key="5">
    <source>
        <dbReference type="EMBL" id="KAB7846189.1"/>
    </source>
</evidence>
<protein>
    <submittedName>
        <fullName evidence="5">4'-phosphopantetheinyl transferase superfamily protein</fullName>
    </submittedName>
</protein>
<comment type="caution">
    <text evidence="5">The sequence shown here is derived from an EMBL/GenBank/DDBJ whole genome shotgun (WGS) entry which is preliminary data.</text>
</comment>
<sequence>MTGTRDDGVRPLPSTPGEPDTARTSGKPGATGTTGDPGASRPATGASPTPRPPAAPTAPPPPSDTQGRPDSTPLRPRILGRDPLPAPWIPGAGTGAPALWLLRMPDRDRPTPREEYETVLDASERARAASFVRDLHRDRYVAAHLALRRLLGAYLDVAPAAVELFREPCPCCGAPHGRPAAAGASLHFNLSHAGELALLAFADTPVGADVEEVQPASVVDSVGRSLHPREVAELESLPPADRTTAFSRCWTRKEAYLKGTGTGLAERLSVTYVGCGPRPTSPPGWTLTDVEAPQGYTAAAAFATTEPPTA</sequence>
<evidence type="ECO:0000256" key="1">
    <source>
        <dbReference type="ARBA" id="ARBA00010990"/>
    </source>
</evidence>
<gene>
    <name evidence="5" type="ORF">FRZ00_12960</name>
</gene>
<evidence type="ECO:0000256" key="3">
    <source>
        <dbReference type="SAM" id="MobiDB-lite"/>
    </source>
</evidence>
<dbReference type="InterPro" id="IPR008278">
    <property type="entry name" value="4-PPantetheinyl_Trfase_dom"/>
</dbReference>
<proteinExistence type="inferred from homology"/>
<keyword evidence="2 5" id="KW-0808">Transferase</keyword>
<dbReference type="GO" id="GO:0019878">
    <property type="term" value="P:lysine biosynthetic process via aminoadipic acid"/>
    <property type="evidence" value="ECO:0007669"/>
    <property type="project" value="TreeGrafter"/>
</dbReference>
<dbReference type="GO" id="GO:0005829">
    <property type="term" value="C:cytosol"/>
    <property type="evidence" value="ECO:0007669"/>
    <property type="project" value="TreeGrafter"/>
</dbReference>
<dbReference type="EMBL" id="VOKX01000023">
    <property type="protein sequence ID" value="KAB7846189.1"/>
    <property type="molecule type" value="Genomic_DNA"/>
</dbReference>
<dbReference type="PANTHER" id="PTHR12215">
    <property type="entry name" value="PHOSPHOPANTETHEINE TRANSFERASE"/>
    <property type="match status" value="1"/>
</dbReference>
<feature type="region of interest" description="Disordered" evidence="3">
    <location>
        <begin position="1"/>
        <end position="91"/>
    </location>
</feature>
<dbReference type="Proteomes" id="UP000327000">
    <property type="component" value="Unassembled WGS sequence"/>
</dbReference>
<dbReference type="GO" id="GO:0008897">
    <property type="term" value="F:holo-[acyl-carrier-protein] synthase activity"/>
    <property type="evidence" value="ECO:0007669"/>
    <property type="project" value="InterPro"/>
</dbReference>
<feature type="compositionally biased region" description="Pro residues" evidence="3">
    <location>
        <begin position="49"/>
        <end position="63"/>
    </location>
</feature>
<keyword evidence="6" id="KW-1185">Reference proteome</keyword>
<feature type="compositionally biased region" description="Low complexity" evidence="3">
    <location>
        <begin position="26"/>
        <end position="48"/>
    </location>
</feature>
<dbReference type="SUPFAM" id="SSF56214">
    <property type="entry name" value="4'-phosphopantetheinyl transferase"/>
    <property type="match status" value="2"/>
</dbReference>
<dbReference type="GO" id="GO:0000287">
    <property type="term" value="F:magnesium ion binding"/>
    <property type="evidence" value="ECO:0007669"/>
    <property type="project" value="InterPro"/>
</dbReference>
<dbReference type="InterPro" id="IPR037143">
    <property type="entry name" value="4-PPantetheinyl_Trfase_dom_sf"/>
</dbReference>
<evidence type="ECO:0000313" key="6">
    <source>
        <dbReference type="Proteomes" id="UP000327000"/>
    </source>
</evidence>
<dbReference type="PANTHER" id="PTHR12215:SF10">
    <property type="entry name" value="L-AMINOADIPATE-SEMIALDEHYDE DEHYDROGENASE-PHOSPHOPANTETHEINYL TRANSFERASE"/>
    <property type="match status" value="1"/>
</dbReference>
<dbReference type="Gene3D" id="3.90.470.20">
    <property type="entry name" value="4'-phosphopantetheinyl transferase domain"/>
    <property type="match status" value="2"/>
</dbReference>
<dbReference type="InterPro" id="IPR050559">
    <property type="entry name" value="P-Pant_transferase_sf"/>
</dbReference>
<dbReference type="OrthoDB" id="190168at2"/>
<evidence type="ECO:0000259" key="4">
    <source>
        <dbReference type="Pfam" id="PF01648"/>
    </source>
</evidence>